<sequence length="171" mass="18937">MAELRIAASREGACLIPLDGQAVAEMLEYAAMAEDELAADPDYRAELARWALPGFVRGPVPTGDPPVTRRLGERGRVAAFEPRPQLAVLTTRGDRPVDWLCAGQALERVLLTATAHGLSTSFLNQPLDLRDMRRRSDPRHRRGHPQMIIRLGYGPLVPRAPRRPATDIHHT</sequence>
<name>A0A5M3XHS2_9ACTN</name>
<dbReference type="GO" id="GO:0016491">
    <property type="term" value="F:oxidoreductase activity"/>
    <property type="evidence" value="ECO:0007669"/>
    <property type="project" value="InterPro"/>
</dbReference>
<keyword evidence="3" id="KW-1185">Reference proteome</keyword>
<dbReference type="InterPro" id="IPR000415">
    <property type="entry name" value="Nitroreductase-like"/>
</dbReference>
<feature type="region of interest" description="Disordered" evidence="1">
    <location>
        <begin position="134"/>
        <end position="171"/>
    </location>
</feature>
<gene>
    <name evidence="2" type="ORF">Aple_026550</name>
</gene>
<dbReference type="EMBL" id="BLAF01000013">
    <property type="protein sequence ID" value="GES19759.1"/>
    <property type="molecule type" value="Genomic_DNA"/>
</dbReference>
<protein>
    <recommendedName>
        <fullName evidence="4">Nitroreductase domain-containing protein</fullName>
    </recommendedName>
</protein>
<comment type="caution">
    <text evidence="2">The sequence shown here is derived from an EMBL/GenBank/DDBJ whole genome shotgun (WGS) entry which is preliminary data.</text>
</comment>
<dbReference type="Gene3D" id="3.40.109.10">
    <property type="entry name" value="NADH Oxidase"/>
    <property type="match status" value="1"/>
</dbReference>
<evidence type="ECO:0008006" key="4">
    <source>
        <dbReference type="Google" id="ProtNLM"/>
    </source>
</evidence>
<evidence type="ECO:0000256" key="1">
    <source>
        <dbReference type="SAM" id="MobiDB-lite"/>
    </source>
</evidence>
<evidence type="ECO:0000313" key="3">
    <source>
        <dbReference type="Proteomes" id="UP000377595"/>
    </source>
</evidence>
<evidence type="ECO:0000313" key="2">
    <source>
        <dbReference type="EMBL" id="GES19759.1"/>
    </source>
</evidence>
<reference evidence="2 3" key="1">
    <citation type="submission" date="2019-10" db="EMBL/GenBank/DDBJ databases">
        <title>Whole genome shotgun sequence of Acrocarpospora pleiomorpha NBRC 16267.</title>
        <authorList>
            <person name="Ichikawa N."/>
            <person name="Kimura A."/>
            <person name="Kitahashi Y."/>
            <person name="Komaki H."/>
            <person name="Oguchi A."/>
        </authorList>
    </citation>
    <scope>NUCLEOTIDE SEQUENCE [LARGE SCALE GENOMIC DNA]</scope>
    <source>
        <strain evidence="2 3">NBRC 16267</strain>
    </source>
</reference>
<proteinExistence type="predicted"/>
<dbReference type="AlphaFoldDB" id="A0A5M3XHS2"/>
<dbReference type="Proteomes" id="UP000377595">
    <property type="component" value="Unassembled WGS sequence"/>
</dbReference>
<accession>A0A5M3XHS2</accession>
<dbReference type="SUPFAM" id="SSF55469">
    <property type="entry name" value="FMN-dependent nitroreductase-like"/>
    <property type="match status" value="1"/>
</dbReference>
<organism evidence="2 3">
    <name type="scientific">Acrocarpospora pleiomorpha</name>
    <dbReference type="NCBI Taxonomy" id="90975"/>
    <lineage>
        <taxon>Bacteria</taxon>
        <taxon>Bacillati</taxon>
        <taxon>Actinomycetota</taxon>
        <taxon>Actinomycetes</taxon>
        <taxon>Streptosporangiales</taxon>
        <taxon>Streptosporangiaceae</taxon>
        <taxon>Acrocarpospora</taxon>
    </lineage>
</organism>